<dbReference type="GO" id="GO:0016787">
    <property type="term" value="F:hydrolase activity"/>
    <property type="evidence" value="ECO:0007669"/>
    <property type="project" value="UniProtKB-KW"/>
</dbReference>
<gene>
    <name evidence="2" type="ORF">CO711_28085</name>
</gene>
<evidence type="ECO:0000259" key="1">
    <source>
        <dbReference type="Pfam" id="PF13472"/>
    </source>
</evidence>
<evidence type="ECO:0000313" key="3">
    <source>
        <dbReference type="Proteomes" id="UP000218103"/>
    </source>
</evidence>
<sequence>MRQFQRRKTMSGIISSLKNSDLRELMARGFVGSILSALLLSCAACGGGDGSSAYAATPATQEQKSVLIEAYGDSTTLGAQTVDGVLTTTQNSEPAQLQALLQQRFGTSVTVKNEGVGGTQAFQLLSGTDGKHPEWKIQMEQSKAQVVLLNFALNDFYYWKAPQPGAYEASPSEYAKILGYLIQTARDAGKIVVLQEPNPTCKQPDPGTIIQYVEALRSEAALQNAPLVAQFEFDQTTPDWKSMMTDCAHPDDQLYGIKAKQTFSVVEPIVESIIGR</sequence>
<dbReference type="Pfam" id="PF13472">
    <property type="entry name" value="Lipase_GDSL_2"/>
    <property type="match status" value="1"/>
</dbReference>
<keyword evidence="2" id="KW-0378">Hydrolase</keyword>
<organism evidence="2 3">
    <name type="scientific">Burkholderia cepacia</name>
    <name type="common">Pseudomonas cepacia</name>
    <dbReference type="NCBI Taxonomy" id="292"/>
    <lineage>
        <taxon>Bacteria</taxon>
        <taxon>Pseudomonadati</taxon>
        <taxon>Pseudomonadota</taxon>
        <taxon>Betaproteobacteria</taxon>
        <taxon>Burkholderiales</taxon>
        <taxon>Burkholderiaceae</taxon>
        <taxon>Burkholderia</taxon>
        <taxon>Burkholderia cepacia complex</taxon>
    </lineage>
</organism>
<dbReference type="Gene3D" id="3.40.50.1110">
    <property type="entry name" value="SGNH hydrolase"/>
    <property type="match status" value="1"/>
</dbReference>
<proteinExistence type="predicted"/>
<dbReference type="Proteomes" id="UP000218103">
    <property type="component" value="Chromosome 2"/>
</dbReference>
<dbReference type="CDD" id="cd00229">
    <property type="entry name" value="SGNH_hydrolase"/>
    <property type="match status" value="1"/>
</dbReference>
<reference evidence="3" key="1">
    <citation type="submission" date="2017-09" db="EMBL/GenBank/DDBJ databases">
        <title>FDA dAtabase for Regulatory Grade micrObial Sequences (FDA-ARGOS): Supporting development and validation of Infectious Disease Dx tests.</title>
        <authorList>
            <person name="Minogue T."/>
            <person name="Wolcott M."/>
            <person name="Wasieloski L."/>
            <person name="Aguilar W."/>
            <person name="Moore D."/>
            <person name="Tallon L.J."/>
            <person name="Sadzewicz L."/>
            <person name="Ott S."/>
            <person name="Zhao X."/>
            <person name="Nagaraj S."/>
            <person name="Vavikolanu K."/>
            <person name="Aluvathingal J."/>
            <person name="Nadendla S."/>
            <person name="Sichtig H."/>
        </authorList>
    </citation>
    <scope>NUCLEOTIDE SEQUENCE [LARGE SCALE GENOMIC DNA]</scope>
    <source>
        <strain evidence="3">FDAARGOS_388</strain>
    </source>
</reference>
<dbReference type="EMBL" id="CP023521">
    <property type="protein sequence ID" value="ATF81224.1"/>
    <property type="molecule type" value="Genomic_DNA"/>
</dbReference>
<dbReference type="InterPro" id="IPR051532">
    <property type="entry name" value="Ester_Hydrolysis_Enzymes"/>
</dbReference>
<evidence type="ECO:0000313" key="2">
    <source>
        <dbReference type="EMBL" id="ATF81224.1"/>
    </source>
</evidence>
<accession>A0ABN5D4J1</accession>
<dbReference type="InterPro" id="IPR036514">
    <property type="entry name" value="SGNH_hydro_sf"/>
</dbReference>
<keyword evidence="3" id="KW-1185">Reference proteome</keyword>
<dbReference type="SUPFAM" id="SSF52266">
    <property type="entry name" value="SGNH hydrolase"/>
    <property type="match status" value="1"/>
</dbReference>
<name>A0ABN5D4J1_BURCE</name>
<feature type="domain" description="SGNH hydrolase-type esterase" evidence="1">
    <location>
        <begin position="70"/>
        <end position="255"/>
    </location>
</feature>
<dbReference type="InterPro" id="IPR013830">
    <property type="entry name" value="SGNH_hydro"/>
</dbReference>
<protein>
    <submittedName>
        <fullName evidence="2">SGNH/GDSL hydrolase family protein</fullName>
    </submittedName>
</protein>
<dbReference type="PANTHER" id="PTHR30383">
    <property type="entry name" value="THIOESTERASE 1/PROTEASE 1/LYSOPHOSPHOLIPASE L1"/>
    <property type="match status" value="1"/>
</dbReference>